<reference evidence="13 14" key="1">
    <citation type="journal article" date="2019" name="PLoS ONE">
        <title>Genomic analyses reveal an absence of contemporary introgressive admixture between fin whales and blue whales, despite known hybrids.</title>
        <authorList>
            <person name="Westbury M.V."/>
            <person name="Petersen B."/>
            <person name="Lorenzen E.D."/>
        </authorList>
    </citation>
    <scope>NUCLEOTIDE SEQUENCE [LARGE SCALE GENOMIC DNA]</scope>
    <source>
        <strain evidence="13">FinWhale-01</strain>
    </source>
</reference>
<evidence type="ECO:0000256" key="4">
    <source>
        <dbReference type="ARBA" id="ARBA00022679"/>
    </source>
</evidence>
<feature type="region of interest" description="Disordered" evidence="11">
    <location>
        <begin position="32"/>
        <end position="85"/>
    </location>
</feature>
<evidence type="ECO:0000256" key="2">
    <source>
        <dbReference type="ARBA" id="ARBA00008661"/>
    </source>
</evidence>
<comment type="subcellular location">
    <subcellularLocation>
        <location evidence="1 10">Golgi apparatus membrane</location>
        <topology evidence="1 10">Single-pass type II membrane protein</topology>
    </subcellularLocation>
</comment>
<feature type="signal peptide" evidence="12">
    <location>
        <begin position="1"/>
        <end position="22"/>
    </location>
</feature>
<feature type="chain" id="PRO_5024957973" description="Hexosyltransferase" evidence="12">
    <location>
        <begin position="23"/>
        <end position="277"/>
    </location>
</feature>
<keyword evidence="6" id="KW-0735">Signal-anchor</keyword>
<evidence type="ECO:0000313" key="13">
    <source>
        <dbReference type="EMBL" id="KAB0394027.1"/>
    </source>
</evidence>
<feature type="non-terminal residue" evidence="13">
    <location>
        <position position="277"/>
    </location>
</feature>
<keyword evidence="5" id="KW-0812">Transmembrane</keyword>
<dbReference type="GO" id="GO:0008194">
    <property type="term" value="F:UDP-glycosyltransferase activity"/>
    <property type="evidence" value="ECO:0007669"/>
    <property type="project" value="TreeGrafter"/>
</dbReference>
<dbReference type="EMBL" id="SGJD01002923">
    <property type="protein sequence ID" value="KAB0394027.1"/>
    <property type="molecule type" value="Genomic_DNA"/>
</dbReference>
<dbReference type="GO" id="GO:0030311">
    <property type="term" value="P:poly-N-acetyllactosamine biosynthetic process"/>
    <property type="evidence" value="ECO:0007669"/>
    <property type="project" value="TreeGrafter"/>
</dbReference>
<keyword evidence="12" id="KW-0732">Signal</keyword>
<accession>A0A643C1E0</accession>
<evidence type="ECO:0000256" key="12">
    <source>
        <dbReference type="SAM" id="SignalP"/>
    </source>
</evidence>
<organism evidence="13 14">
    <name type="scientific">Balaenoptera physalus</name>
    <name type="common">Fin whale</name>
    <name type="synonym">Balaena physalus</name>
    <dbReference type="NCBI Taxonomy" id="9770"/>
    <lineage>
        <taxon>Eukaryota</taxon>
        <taxon>Metazoa</taxon>
        <taxon>Chordata</taxon>
        <taxon>Craniata</taxon>
        <taxon>Vertebrata</taxon>
        <taxon>Euteleostomi</taxon>
        <taxon>Mammalia</taxon>
        <taxon>Eutheria</taxon>
        <taxon>Laurasiatheria</taxon>
        <taxon>Artiodactyla</taxon>
        <taxon>Whippomorpha</taxon>
        <taxon>Cetacea</taxon>
        <taxon>Mysticeti</taxon>
        <taxon>Balaenopteridae</taxon>
        <taxon>Balaenoptera</taxon>
    </lineage>
</organism>
<evidence type="ECO:0000256" key="3">
    <source>
        <dbReference type="ARBA" id="ARBA00022676"/>
    </source>
</evidence>
<dbReference type="InterPro" id="IPR002659">
    <property type="entry name" value="Glyco_trans_31"/>
</dbReference>
<dbReference type="Pfam" id="PF01762">
    <property type="entry name" value="Galactosyl_T"/>
    <property type="match status" value="1"/>
</dbReference>
<dbReference type="AlphaFoldDB" id="A0A643C1E0"/>
<evidence type="ECO:0000256" key="9">
    <source>
        <dbReference type="ARBA" id="ARBA00023136"/>
    </source>
</evidence>
<evidence type="ECO:0000256" key="6">
    <source>
        <dbReference type="ARBA" id="ARBA00022968"/>
    </source>
</evidence>
<dbReference type="GO" id="GO:0000139">
    <property type="term" value="C:Golgi membrane"/>
    <property type="evidence" value="ECO:0007669"/>
    <property type="project" value="UniProtKB-SubCell"/>
</dbReference>
<evidence type="ECO:0000256" key="8">
    <source>
        <dbReference type="ARBA" id="ARBA00023034"/>
    </source>
</evidence>
<feature type="compositionally biased region" description="Low complexity" evidence="11">
    <location>
        <begin position="38"/>
        <end position="47"/>
    </location>
</feature>
<keyword evidence="14" id="KW-1185">Reference proteome</keyword>
<dbReference type="OrthoDB" id="2139606at2759"/>
<name>A0A643C1E0_BALPH</name>
<evidence type="ECO:0000256" key="10">
    <source>
        <dbReference type="RuleBase" id="RU363063"/>
    </source>
</evidence>
<gene>
    <name evidence="13" type="ORF">E2I00_011738</name>
</gene>
<evidence type="ECO:0000256" key="11">
    <source>
        <dbReference type="SAM" id="MobiDB-lite"/>
    </source>
</evidence>
<dbReference type="GO" id="GO:0016758">
    <property type="term" value="F:hexosyltransferase activity"/>
    <property type="evidence" value="ECO:0007669"/>
    <property type="project" value="InterPro"/>
</dbReference>
<dbReference type="PANTHER" id="PTHR11214">
    <property type="entry name" value="BETA-1,3-N-ACETYLGLUCOSAMINYLTRANSFERASE"/>
    <property type="match status" value="1"/>
</dbReference>
<dbReference type="EC" id="2.4.1.-" evidence="10"/>
<dbReference type="Proteomes" id="UP000437017">
    <property type="component" value="Unassembled WGS sequence"/>
</dbReference>
<keyword evidence="7" id="KW-1133">Transmembrane helix</keyword>
<sequence>MRRRLRLRGEASLTLLLGAALGLLLYAQRDGAAPTTSAPGAQGRAAPGPTPGLRVFQAPDAGAAPPAYEEDTPEPPTPTGPFDFGRYLRAKDQRRFPLLINQPHKCRGNGANPGGPDLLIAVKSVAADFERRQAVRQTWGAEGRVQGALVRRVFLLGVPRGAGTDGADAEGAGTRTHWSALLRAESRAYADILLWAFDDTFFNLTLKEIHFLAWASAYCPDVRFVFKGDADVFVHVGNLLEFLAPRDPEQDLLAGDVIVQARPIRVELFPIDDVFLG</sequence>
<comment type="similarity">
    <text evidence="2 10">Belongs to the glycosyltransferase 31 family.</text>
</comment>
<comment type="caution">
    <text evidence="13">The sequence shown here is derived from an EMBL/GenBank/DDBJ whole genome shotgun (WGS) entry which is preliminary data.</text>
</comment>
<proteinExistence type="inferred from homology"/>
<keyword evidence="8 10" id="KW-0333">Golgi apparatus</keyword>
<protein>
    <recommendedName>
        <fullName evidence="10">Hexosyltransferase</fullName>
        <ecNumber evidence="10">2.4.1.-</ecNumber>
    </recommendedName>
</protein>
<dbReference type="Gene3D" id="3.90.550.50">
    <property type="match status" value="1"/>
</dbReference>
<evidence type="ECO:0000256" key="7">
    <source>
        <dbReference type="ARBA" id="ARBA00022989"/>
    </source>
</evidence>
<keyword evidence="3 10" id="KW-0328">Glycosyltransferase</keyword>
<evidence type="ECO:0000256" key="1">
    <source>
        <dbReference type="ARBA" id="ARBA00004323"/>
    </source>
</evidence>
<dbReference type="PANTHER" id="PTHR11214:SF91">
    <property type="entry name" value="UDP-GLCNAC:BETAGAL BETA-1,3-N-ACETYLGLUCOSAMINYLTRANSFERASE 9"/>
    <property type="match status" value="1"/>
</dbReference>
<keyword evidence="9" id="KW-0472">Membrane</keyword>
<evidence type="ECO:0000313" key="14">
    <source>
        <dbReference type="Proteomes" id="UP000437017"/>
    </source>
</evidence>
<keyword evidence="4" id="KW-0808">Transferase</keyword>
<evidence type="ECO:0000256" key="5">
    <source>
        <dbReference type="ARBA" id="ARBA00022692"/>
    </source>
</evidence>
<dbReference type="GO" id="GO:0006493">
    <property type="term" value="P:protein O-linked glycosylation"/>
    <property type="evidence" value="ECO:0007669"/>
    <property type="project" value="TreeGrafter"/>
</dbReference>